<feature type="transmembrane region" description="Helical" evidence="8">
    <location>
        <begin position="261"/>
        <end position="281"/>
    </location>
</feature>
<feature type="transmembrane region" description="Helical" evidence="8">
    <location>
        <begin position="234"/>
        <end position="255"/>
    </location>
</feature>
<evidence type="ECO:0000256" key="1">
    <source>
        <dbReference type="ARBA" id="ARBA00004651"/>
    </source>
</evidence>
<accession>A0A1G9IIX7</accession>
<keyword evidence="3" id="KW-0813">Transport</keyword>
<dbReference type="STRING" id="525640.SAMN04487971_10812"/>
<feature type="transmembrane region" description="Helical" evidence="8">
    <location>
        <begin position="293"/>
        <end position="312"/>
    </location>
</feature>
<feature type="transmembrane region" description="Helical" evidence="8">
    <location>
        <begin position="95"/>
        <end position="115"/>
    </location>
</feature>
<dbReference type="GO" id="GO:0005886">
    <property type="term" value="C:plasma membrane"/>
    <property type="evidence" value="ECO:0007669"/>
    <property type="project" value="UniProtKB-SubCell"/>
</dbReference>
<feature type="transmembrane region" description="Helical" evidence="8">
    <location>
        <begin position="204"/>
        <end position="222"/>
    </location>
</feature>
<dbReference type="OrthoDB" id="9810457at2"/>
<proteinExistence type="inferred from homology"/>
<comment type="similarity">
    <text evidence="2">Belongs to the auxin efflux carrier (TC 2.A.69) family.</text>
</comment>
<keyword evidence="5 8" id="KW-0812">Transmembrane</keyword>
<gene>
    <name evidence="9" type="ORF">SAMN04487971_10812</name>
</gene>
<dbReference type="EMBL" id="FNGE01000008">
    <property type="protein sequence ID" value="SDL24804.1"/>
    <property type="molecule type" value="Genomic_DNA"/>
</dbReference>
<organism evidence="9 10">
    <name type="scientific">Paracoccus chinensis</name>
    <dbReference type="NCBI Taxonomy" id="525640"/>
    <lineage>
        <taxon>Bacteria</taxon>
        <taxon>Pseudomonadati</taxon>
        <taxon>Pseudomonadota</taxon>
        <taxon>Alphaproteobacteria</taxon>
        <taxon>Rhodobacterales</taxon>
        <taxon>Paracoccaceae</taxon>
        <taxon>Paracoccus</taxon>
    </lineage>
</organism>
<dbReference type="InterPro" id="IPR038770">
    <property type="entry name" value="Na+/solute_symporter_sf"/>
</dbReference>
<evidence type="ECO:0008006" key="11">
    <source>
        <dbReference type="Google" id="ProtNLM"/>
    </source>
</evidence>
<evidence type="ECO:0000256" key="4">
    <source>
        <dbReference type="ARBA" id="ARBA00022475"/>
    </source>
</evidence>
<evidence type="ECO:0000256" key="3">
    <source>
        <dbReference type="ARBA" id="ARBA00022448"/>
    </source>
</evidence>
<keyword evidence="4" id="KW-1003">Cell membrane</keyword>
<sequence>MSALFDVILPVFLVIGFGYLVAWRGWFGPAAVDGLQRYAQNFAVPVLLFSSMAALDLSAEFDLWLLLSFYAGALTSFLVGWIIARRVIGRTPEDAVAIGFACLFSNSLLLGIPIMERAYGPQSLAGNFTIIALHSPLLYTLGLTVMEFTRAHGTGVSPGRVALRALNGVLRTPLVIGILCGLAMNLLKTAGLVMPEGFWAAVEMIARSALPAALFGLGGVLLRYRPQGDAASIALICGCSLILHPSLTWGLGTAFGLDTGALRSAVVTSAMAPGVNAYLFANLYQSAIRSAASAVLIATALSILTIWGWLAILP</sequence>
<reference evidence="10" key="1">
    <citation type="submission" date="2016-10" db="EMBL/GenBank/DDBJ databases">
        <authorList>
            <person name="Varghese N."/>
            <person name="Submissions S."/>
        </authorList>
    </citation>
    <scope>NUCLEOTIDE SEQUENCE [LARGE SCALE GENOMIC DNA]</scope>
    <source>
        <strain evidence="10">CGMCC 1.7655</strain>
    </source>
</reference>
<dbReference type="AlphaFoldDB" id="A0A1G9IIX7"/>
<evidence type="ECO:0000256" key="5">
    <source>
        <dbReference type="ARBA" id="ARBA00022692"/>
    </source>
</evidence>
<keyword evidence="10" id="KW-1185">Reference proteome</keyword>
<dbReference type="PANTHER" id="PTHR36838">
    <property type="entry name" value="AUXIN EFFLUX CARRIER FAMILY PROTEIN"/>
    <property type="match status" value="1"/>
</dbReference>
<dbReference type="PANTHER" id="PTHR36838:SF3">
    <property type="entry name" value="TRANSPORTER AUXIN EFFLUX CARRIER EC FAMILY"/>
    <property type="match status" value="1"/>
</dbReference>
<evidence type="ECO:0000256" key="8">
    <source>
        <dbReference type="SAM" id="Phobius"/>
    </source>
</evidence>
<evidence type="ECO:0000256" key="2">
    <source>
        <dbReference type="ARBA" id="ARBA00010145"/>
    </source>
</evidence>
<feature type="transmembrane region" description="Helical" evidence="8">
    <location>
        <begin position="127"/>
        <end position="149"/>
    </location>
</feature>
<evidence type="ECO:0000313" key="10">
    <source>
        <dbReference type="Proteomes" id="UP000199555"/>
    </source>
</evidence>
<dbReference type="Pfam" id="PF03547">
    <property type="entry name" value="Mem_trans"/>
    <property type="match status" value="1"/>
</dbReference>
<protein>
    <recommendedName>
        <fullName evidence="11">Malonate transporter</fullName>
    </recommendedName>
</protein>
<comment type="subcellular location">
    <subcellularLocation>
        <location evidence="1">Cell membrane</location>
        <topology evidence="1">Multi-pass membrane protein</topology>
    </subcellularLocation>
</comment>
<dbReference type="Proteomes" id="UP000199555">
    <property type="component" value="Unassembled WGS sequence"/>
</dbReference>
<evidence type="ECO:0000256" key="7">
    <source>
        <dbReference type="ARBA" id="ARBA00023136"/>
    </source>
</evidence>
<keyword evidence="6 8" id="KW-1133">Transmembrane helix</keyword>
<name>A0A1G9IIX7_9RHOB</name>
<dbReference type="GO" id="GO:0055085">
    <property type="term" value="P:transmembrane transport"/>
    <property type="evidence" value="ECO:0007669"/>
    <property type="project" value="InterPro"/>
</dbReference>
<feature type="transmembrane region" description="Helical" evidence="8">
    <location>
        <begin position="161"/>
        <end position="184"/>
    </location>
</feature>
<evidence type="ECO:0000256" key="6">
    <source>
        <dbReference type="ARBA" id="ARBA00022989"/>
    </source>
</evidence>
<dbReference type="InterPro" id="IPR004776">
    <property type="entry name" value="Mem_transp_PIN-like"/>
</dbReference>
<dbReference type="RefSeq" id="WP_090755271.1">
    <property type="nucleotide sequence ID" value="NZ_FNGE01000008.1"/>
</dbReference>
<feature type="transmembrane region" description="Helical" evidence="8">
    <location>
        <begin position="7"/>
        <end position="26"/>
    </location>
</feature>
<dbReference type="Gene3D" id="1.20.1530.20">
    <property type="match status" value="1"/>
</dbReference>
<keyword evidence="7 8" id="KW-0472">Membrane</keyword>
<evidence type="ECO:0000313" key="9">
    <source>
        <dbReference type="EMBL" id="SDL24804.1"/>
    </source>
</evidence>
<feature type="transmembrane region" description="Helical" evidence="8">
    <location>
        <begin position="63"/>
        <end position="83"/>
    </location>
</feature>